<evidence type="ECO:0000256" key="1">
    <source>
        <dbReference type="ARBA" id="ARBA00001798"/>
    </source>
</evidence>
<dbReference type="Pfam" id="PF01485">
    <property type="entry name" value="IBR"/>
    <property type="match status" value="1"/>
</dbReference>
<dbReference type="PROSITE" id="PS51873">
    <property type="entry name" value="TRIAD"/>
    <property type="match status" value="1"/>
</dbReference>
<dbReference type="GO" id="GO:0016567">
    <property type="term" value="P:protein ubiquitination"/>
    <property type="evidence" value="ECO:0007669"/>
    <property type="project" value="InterPro"/>
</dbReference>
<evidence type="ECO:0000256" key="2">
    <source>
        <dbReference type="ARBA" id="ARBA00012251"/>
    </source>
</evidence>
<dbReference type="InterPro" id="IPR031127">
    <property type="entry name" value="E3_UB_ligase_RBR"/>
</dbReference>
<dbReference type="EMBL" id="KV750225">
    <property type="protein sequence ID" value="OCL05713.1"/>
    <property type="molecule type" value="Genomic_DNA"/>
</dbReference>
<keyword evidence="7" id="KW-0833">Ubl conjugation pathway</keyword>
<organism evidence="10 11">
    <name type="scientific">Glonium stellatum</name>
    <dbReference type="NCBI Taxonomy" id="574774"/>
    <lineage>
        <taxon>Eukaryota</taxon>
        <taxon>Fungi</taxon>
        <taxon>Dikarya</taxon>
        <taxon>Ascomycota</taxon>
        <taxon>Pezizomycotina</taxon>
        <taxon>Dothideomycetes</taxon>
        <taxon>Pleosporomycetidae</taxon>
        <taxon>Gloniales</taxon>
        <taxon>Gloniaceae</taxon>
        <taxon>Glonium</taxon>
    </lineage>
</organism>
<evidence type="ECO:0000256" key="7">
    <source>
        <dbReference type="ARBA" id="ARBA00022786"/>
    </source>
</evidence>
<dbReference type="OrthoDB" id="1431934at2759"/>
<evidence type="ECO:0000256" key="5">
    <source>
        <dbReference type="ARBA" id="ARBA00022737"/>
    </source>
</evidence>
<keyword evidence="4" id="KW-0479">Metal-binding</keyword>
<evidence type="ECO:0000259" key="9">
    <source>
        <dbReference type="PROSITE" id="PS51873"/>
    </source>
</evidence>
<dbReference type="PANTHER" id="PTHR11685">
    <property type="entry name" value="RBR FAMILY RING FINGER AND IBR DOMAIN-CONTAINING"/>
    <property type="match status" value="1"/>
</dbReference>
<reference evidence="10 11" key="1">
    <citation type="journal article" date="2016" name="Nat. Commun.">
        <title>Ectomycorrhizal ecology is imprinted in the genome of the dominant symbiotic fungus Cenococcum geophilum.</title>
        <authorList>
            <consortium name="DOE Joint Genome Institute"/>
            <person name="Peter M."/>
            <person name="Kohler A."/>
            <person name="Ohm R.A."/>
            <person name="Kuo A."/>
            <person name="Krutzmann J."/>
            <person name="Morin E."/>
            <person name="Arend M."/>
            <person name="Barry K.W."/>
            <person name="Binder M."/>
            <person name="Choi C."/>
            <person name="Clum A."/>
            <person name="Copeland A."/>
            <person name="Grisel N."/>
            <person name="Haridas S."/>
            <person name="Kipfer T."/>
            <person name="LaButti K."/>
            <person name="Lindquist E."/>
            <person name="Lipzen A."/>
            <person name="Maire R."/>
            <person name="Meier B."/>
            <person name="Mihaltcheva S."/>
            <person name="Molinier V."/>
            <person name="Murat C."/>
            <person name="Poggeler S."/>
            <person name="Quandt C.A."/>
            <person name="Sperisen C."/>
            <person name="Tritt A."/>
            <person name="Tisserant E."/>
            <person name="Crous P.W."/>
            <person name="Henrissat B."/>
            <person name="Nehls U."/>
            <person name="Egli S."/>
            <person name="Spatafora J.W."/>
            <person name="Grigoriev I.V."/>
            <person name="Martin F.M."/>
        </authorList>
    </citation>
    <scope>NUCLEOTIDE SEQUENCE [LARGE SCALE GENOMIC DNA]</scope>
    <source>
        <strain evidence="10 11">CBS 207.34</strain>
    </source>
</reference>
<evidence type="ECO:0000256" key="8">
    <source>
        <dbReference type="ARBA" id="ARBA00022833"/>
    </source>
</evidence>
<evidence type="ECO:0000313" key="10">
    <source>
        <dbReference type="EMBL" id="OCL05713.1"/>
    </source>
</evidence>
<feature type="non-terminal residue" evidence="10">
    <location>
        <position position="1"/>
    </location>
</feature>
<dbReference type="SUPFAM" id="SSF57850">
    <property type="entry name" value="RING/U-box"/>
    <property type="match status" value="2"/>
</dbReference>
<dbReference type="GO" id="GO:0008270">
    <property type="term" value="F:zinc ion binding"/>
    <property type="evidence" value="ECO:0007669"/>
    <property type="project" value="UniProtKB-KW"/>
</dbReference>
<name>A0A8E2EWP3_9PEZI</name>
<evidence type="ECO:0000256" key="6">
    <source>
        <dbReference type="ARBA" id="ARBA00022771"/>
    </source>
</evidence>
<sequence length="130" mass="14709">RFDALSAREALNDDPNFRWCRRAGCGSGQIHENGADGNIFRCIVCGFKVCIVHEDTWHEGETCEEYDYRTSGRKERDQKIQEEASLKAIGELTKKCPGKRGKCGWNIEKNDGCDHMTCKCLATFAEDTRA</sequence>
<dbReference type="AlphaFoldDB" id="A0A8E2EWP3"/>
<keyword evidence="6" id="KW-0863">Zinc-finger</keyword>
<keyword evidence="5" id="KW-0677">Repeat</keyword>
<dbReference type="GO" id="GO:0061630">
    <property type="term" value="F:ubiquitin protein ligase activity"/>
    <property type="evidence" value="ECO:0007669"/>
    <property type="project" value="UniProtKB-EC"/>
</dbReference>
<comment type="catalytic activity">
    <reaction evidence="1">
        <text>[E2 ubiquitin-conjugating enzyme]-S-ubiquitinyl-L-cysteine + [acceptor protein]-L-lysine = [E2 ubiquitin-conjugating enzyme]-L-cysteine + [acceptor protein]-N(6)-ubiquitinyl-L-lysine.</text>
        <dbReference type="EC" id="2.3.2.31"/>
    </reaction>
</comment>
<dbReference type="EC" id="2.3.2.31" evidence="2"/>
<gene>
    <name evidence="10" type="ORF">AOQ84DRAFT_298394</name>
</gene>
<dbReference type="Proteomes" id="UP000250140">
    <property type="component" value="Unassembled WGS sequence"/>
</dbReference>
<protein>
    <recommendedName>
        <fullName evidence="2">RBR-type E3 ubiquitin transferase</fullName>
        <ecNumber evidence="2">2.3.2.31</ecNumber>
    </recommendedName>
</protein>
<dbReference type="Gene3D" id="1.20.120.1750">
    <property type="match status" value="1"/>
</dbReference>
<evidence type="ECO:0000256" key="4">
    <source>
        <dbReference type="ARBA" id="ARBA00022723"/>
    </source>
</evidence>
<evidence type="ECO:0000256" key="3">
    <source>
        <dbReference type="ARBA" id="ARBA00022679"/>
    </source>
</evidence>
<keyword evidence="3" id="KW-0808">Transferase</keyword>
<feature type="domain" description="RING-type" evidence="9">
    <location>
        <begin position="1"/>
        <end position="130"/>
    </location>
</feature>
<proteinExistence type="predicted"/>
<keyword evidence="11" id="KW-1185">Reference proteome</keyword>
<dbReference type="InterPro" id="IPR044066">
    <property type="entry name" value="TRIAD_supradom"/>
</dbReference>
<dbReference type="InterPro" id="IPR002867">
    <property type="entry name" value="IBR_dom"/>
</dbReference>
<evidence type="ECO:0000313" key="11">
    <source>
        <dbReference type="Proteomes" id="UP000250140"/>
    </source>
</evidence>
<accession>A0A8E2EWP3</accession>
<keyword evidence="8" id="KW-0862">Zinc</keyword>
<dbReference type="SMART" id="SM00647">
    <property type="entry name" value="IBR"/>
    <property type="match status" value="1"/>
</dbReference>
<dbReference type="CDD" id="cd20335">
    <property type="entry name" value="BRcat_RBR"/>
    <property type="match status" value="1"/>
</dbReference>